<feature type="region of interest" description="Disordered" evidence="3">
    <location>
        <begin position="40"/>
        <end position="86"/>
    </location>
</feature>
<evidence type="ECO:0000259" key="4">
    <source>
        <dbReference type="PROSITE" id="PS50106"/>
    </source>
</evidence>
<dbReference type="PRINTS" id="PR00834">
    <property type="entry name" value="PROTEASES2C"/>
</dbReference>
<feature type="region of interest" description="Disordered" evidence="3">
    <location>
        <begin position="1"/>
        <end position="26"/>
    </location>
</feature>
<feature type="compositionally biased region" description="Basic and acidic residues" evidence="3">
    <location>
        <begin position="50"/>
        <end position="68"/>
    </location>
</feature>
<dbReference type="Proteomes" id="UP000319908">
    <property type="component" value="Unassembled WGS sequence"/>
</dbReference>
<dbReference type="Pfam" id="PF13365">
    <property type="entry name" value="Trypsin_2"/>
    <property type="match status" value="1"/>
</dbReference>
<gene>
    <name evidence="5" type="primary">htrA_2</name>
    <name evidence="5" type="ORF">Poly21_17600</name>
</gene>
<dbReference type="SUPFAM" id="SSF50156">
    <property type="entry name" value="PDZ domain-like"/>
    <property type="match status" value="1"/>
</dbReference>
<comment type="caution">
    <text evidence="5">The sequence shown here is derived from an EMBL/GenBank/DDBJ whole genome shotgun (WGS) entry which is preliminary data.</text>
</comment>
<dbReference type="InterPro" id="IPR001940">
    <property type="entry name" value="Peptidase_S1C"/>
</dbReference>
<keyword evidence="2" id="KW-0378">Hydrolase</keyword>
<dbReference type="Pfam" id="PF13180">
    <property type="entry name" value="PDZ_2"/>
    <property type="match status" value="1"/>
</dbReference>
<dbReference type="InterPro" id="IPR009003">
    <property type="entry name" value="Peptidase_S1_PA"/>
</dbReference>
<dbReference type="PANTHER" id="PTHR43343">
    <property type="entry name" value="PEPTIDASE S12"/>
    <property type="match status" value="1"/>
</dbReference>
<dbReference type="SUPFAM" id="SSF50494">
    <property type="entry name" value="Trypsin-like serine proteases"/>
    <property type="match status" value="1"/>
</dbReference>
<reference evidence="5 6" key="1">
    <citation type="journal article" date="2020" name="Antonie Van Leeuwenhoek">
        <title>Rhodopirellula heiligendammensis sp. nov., Rhodopirellula pilleata sp. nov., and Rhodopirellula solitaria sp. nov. isolated from natural or artificial marine surfaces in Northern Germany and California, USA, and emended description of the genus Rhodopirellula.</title>
        <authorList>
            <person name="Kallscheuer N."/>
            <person name="Wiegand S."/>
            <person name="Jogler M."/>
            <person name="Boedeker C."/>
            <person name="Peeters S.H."/>
            <person name="Rast P."/>
            <person name="Heuer A."/>
            <person name="Jetten M.S.M."/>
            <person name="Rohde M."/>
            <person name="Jogler C."/>
        </authorList>
    </citation>
    <scope>NUCLEOTIDE SEQUENCE [LARGE SCALE GENOMIC DNA]</scope>
    <source>
        <strain evidence="5 6">Poly21</strain>
    </source>
</reference>
<evidence type="ECO:0000256" key="1">
    <source>
        <dbReference type="ARBA" id="ARBA00022670"/>
    </source>
</evidence>
<dbReference type="InterPro" id="IPR051201">
    <property type="entry name" value="Chloro_Bact_Ser_Proteases"/>
</dbReference>
<accession>A0A5C6C644</accession>
<name>A0A5C6C644_9BACT</name>
<dbReference type="SMART" id="SM00228">
    <property type="entry name" value="PDZ"/>
    <property type="match status" value="1"/>
</dbReference>
<dbReference type="Gene3D" id="2.40.10.120">
    <property type="match status" value="1"/>
</dbReference>
<keyword evidence="6" id="KW-1185">Reference proteome</keyword>
<feature type="compositionally biased region" description="Basic and acidic residues" evidence="3">
    <location>
        <begin position="75"/>
        <end position="86"/>
    </location>
</feature>
<organism evidence="5 6">
    <name type="scientific">Allorhodopirellula heiligendammensis</name>
    <dbReference type="NCBI Taxonomy" id="2714739"/>
    <lineage>
        <taxon>Bacteria</taxon>
        <taxon>Pseudomonadati</taxon>
        <taxon>Planctomycetota</taxon>
        <taxon>Planctomycetia</taxon>
        <taxon>Pirellulales</taxon>
        <taxon>Pirellulaceae</taxon>
        <taxon>Allorhodopirellula</taxon>
    </lineage>
</organism>
<evidence type="ECO:0000313" key="6">
    <source>
        <dbReference type="Proteomes" id="UP000319908"/>
    </source>
</evidence>
<dbReference type="AlphaFoldDB" id="A0A5C6C644"/>
<dbReference type="GO" id="GO:0006508">
    <property type="term" value="P:proteolysis"/>
    <property type="evidence" value="ECO:0007669"/>
    <property type="project" value="UniProtKB-KW"/>
</dbReference>
<keyword evidence="1 5" id="KW-0645">Protease</keyword>
<evidence type="ECO:0000313" key="5">
    <source>
        <dbReference type="EMBL" id="TWU19585.1"/>
    </source>
</evidence>
<feature type="domain" description="PDZ" evidence="4">
    <location>
        <begin position="422"/>
        <end position="508"/>
    </location>
</feature>
<evidence type="ECO:0000256" key="2">
    <source>
        <dbReference type="ARBA" id="ARBA00022801"/>
    </source>
</evidence>
<dbReference type="EMBL" id="SJPU01000001">
    <property type="protein sequence ID" value="TWU19585.1"/>
    <property type="molecule type" value="Genomic_DNA"/>
</dbReference>
<proteinExistence type="predicted"/>
<dbReference type="Gene3D" id="2.30.42.10">
    <property type="match status" value="1"/>
</dbReference>
<dbReference type="InterPro" id="IPR036034">
    <property type="entry name" value="PDZ_sf"/>
</dbReference>
<dbReference type="InterPro" id="IPR001478">
    <property type="entry name" value="PDZ"/>
</dbReference>
<protein>
    <submittedName>
        <fullName evidence="5">Serine protease HtrA</fullName>
    </submittedName>
</protein>
<dbReference type="PANTHER" id="PTHR43343:SF3">
    <property type="entry name" value="PROTEASE DO-LIKE 8, CHLOROPLASTIC"/>
    <property type="match status" value="1"/>
</dbReference>
<dbReference type="GO" id="GO:0004252">
    <property type="term" value="F:serine-type endopeptidase activity"/>
    <property type="evidence" value="ECO:0007669"/>
    <property type="project" value="InterPro"/>
</dbReference>
<sequence>MRDDISPTPHQSGSRPASMRGEDERARELIAFRVTVDQPEGHSLISVDDAEPRAVEHDGSDRGEREHGSMQATEIEGRDEIEGQDEIEGREPINIQAIDGLVQIDEFAACPPPMPIEPPPICKAGGAEEQPQAIEESAPARTDNSPIVQSLTLIASMVVMLLIARFSVPRIVEEVRYSWHRGELRAEYETGGEGLKNVSLDSLSRAYEMVTSVVAPSVVHIDVKRKPTATDEQMQKLLGGEFFGMSDQGSGVVVDEDGHVLTNRHVIAGGESISLTLSDGRRLPARVVGTDALTDLAVLKVEADRLMPIRWGDSDKLRVGSPVWAVGSPFGLDRTITFGILSGKHRWVRAGEQHGASGRYQDFMQSDVAVNPGNSGGPLVDAKGTLVGINTAIVGDTYQGVSFSIPSNLSKQIYESIRDTGRVQRGYLGVSLQEVPDELLTTENTRVRGAIINGIAGPGSPGGVAGLMTGDMVRRVDGVEIQDVGHLMRIVGAAGSGTPIQLDVQRGDEELQLTVNLGNRPFELDH</sequence>
<dbReference type="PROSITE" id="PS50106">
    <property type="entry name" value="PDZ"/>
    <property type="match status" value="1"/>
</dbReference>
<evidence type="ECO:0000256" key="3">
    <source>
        <dbReference type="SAM" id="MobiDB-lite"/>
    </source>
</evidence>